<reference evidence="2 3" key="1">
    <citation type="submission" date="2020-08" db="EMBL/GenBank/DDBJ databases">
        <title>Genomic Encyclopedia of Type Strains, Phase IV (KMG-IV): sequencing the most valuable type-strain genomes for metagenomic binning, comparative biology and taxonomic classification.</title>
        <authorList>
            <person name="Goeker M."/>
        </authorList>
    </citation>
    <scope>NUCLEOTIDE SEQUENCE [LARGE SCALE GENOMIC DNA]</scope>
    <source>
        <strain evidence="2 3">DSM 101791</strain>
    </source>
</reference>
<dbReference type="Pfam" id="PF10881">
    <property type="entry name" value="DUF2726"/>
    <property type="match status" value="1"/>
</dbReference>
<protein>
    <recommendedName>
        <fullName evidence="1">DUF2726 domain-containing protein</fullName>
    </recommendedName>
</protein>
<organism evidence="2 3">
    <name type="scientific">Deinococcus budaensis</name>
    <dbReference type="NCBI Taxonomy" id="1665626"/>
    <lineage>
        <taxon>Bacteria</taxon>
        <taxon>Thermotogati</taxon>
        <taxon>Deinococcota</taxon>
        <taxon>Deinococci</taxon>
        <taxon>Deinococcales</taxon>
        <taxon>Deinococcaceae</taxon>
        <taxon>Deinococcus</taxon>
    </lineage>
</organism>
<dbReference type="EMBL" id="JACHFN010000001">
    <property type="protein sequence ID" value="MBB5232746.1"/>
    <property type="molecule type" value="Genomic_DNA"/>
</dbReference>
<keyword evidence="3" id="KW-1185">Reference proteome</keyword>
<evidence type="ECO:0000313" key="2">
    <source>
        <dbReference type="EMBL" id="MBB5232746.1"/>
    </source>
</evidence>
<dbReference type="Proteomes" id="UP000525389">
    <property type="component" value="Unassembled WGS sequence"/>
</dbReference>
<evidence type="ECO:0000313" key="3">
    <source>
        <dbReference type="Proteomes" id="UP000525389"/>
    </source>
</evidence>
<gene>
    <name evidence="2" type="ORF">HNQ09_000163</name>
</gene>
<dbReference type="AlphaFoldDB" id="A0A7W8LNI4"/>
<dbReference type="InterPro" id="IPR024402">
    <property type="entry name" value="DUF2726"/>
</dbReference>
<sequence>MSPLGCLASLFGVKEKPAAVPEPTNSTVPDALPVEVKRYFFSRDENAFFGVLEEVLAGTPYRVFPNVRLNDLFRIRAEAQRGAVYARLRDKHVDFLIVNAAEAFRPVLALELDGASHGSEKQQHRDAVKDVAFRSAGLKLLRLPSRAYSAAELGGRLGADLPALQNPPAPRRYP</sequence>
<dbReference type="RefSeq" id="WP_184024167.1">
    <property type="nucleotide sequence ID" value="NZ_JACHFN010000001.1"/>
</dbReference>
<name>A0A7W8LNI4_9DEIO</name>
<feature type="domain" description="DUF2726" evidence="1">
    <location>
        <begin position="38"/>
        <end position="152"/>
    </location>
</feature>
<evidence type="ECO:0000259" key="1">
    <source>
        <dbReference type="Pfam" id="PF10881"/>
    </source>
</evidence>
<comment type="caution">
    <text evidence="2">The sequence shown here is derived from an EMBL/GenBank/DDBJ whole genome shotgun (WGS) entry which is preliminary data.</text>
</comment>
<proteinExistence type="predicted"/>
<accession>A0A7W8LNI4</accession>